<dbReference type="SUPFAM" id="SSF48371">
    <property type="entry name" value="ARM repeat"/>
    <property type="match status" value="1"/>
</dbReference>
<dbReference type="AlphaFoldDB" id="Q74GG0"/>
<dbReference type="STRING" id="243231.GSU0286"/>
<gene>
    <name evidence="1" type="ordered locus">GSU0286</name>
</gene>
<dbReference type="InParanoid" id="Q74GG0"/>
<dbReference type="EnsemblBacteria" id="AAR33619">
    <property type="protein sequence ID" value="AAR33619"/>
    <property type="gene ID" value="GSU0286"/>
</dbReference>
<dbReference type="Proteomes" id="UP000000577">
    <property type="component" value="Chromosome"/>
</dbReference>
<dbReference type="SMART" id="SM00567">
    <property type="entry name" value="EZ_HEAT"/>
    <property type="match status" value="5"/>
</dbReference>
<dbReference type="InterPro" id="IPR004155">
    <property type="entry name" value="PBS_lyase_HEAT"/>
</dbReference>
<dbReference type="Pfam" id="PF13646">
    <property type="entry name" value="HEAT_2"/>
    <property type="match status" value="1"/>
</dbReference>
<dbReference type="HOGENOM" id="CLU_503296_0_0_7"/>
<dbReference type="OrthoDB" id="9766168at2"/>
<sequence length="545" mass="59478">MGANGGNATGRPAAGGGQYGIVLAELYRALKALTFYPEGHPQRAEVLARAHAALRGILWGTELVFVIGKNGFTASEGGAFVEPTAMTQALARELFIRRVKRLTILPDVGEADLSLFLTLLSMDHRDVHEAGGIEALMAQLGLTTIWVNEVDLDEIRRKRAVVEQTRSAAAHDGTSDNVLSAIEKVADQDGTPEEGRDAAGLQEEDRLEAEAILGRMERETSDDRYRELARLLSARCAELGDRGEFERILWVLVNLHRHAKSEAASAARRGYALLAFEKAAGGPMLPFLVGRLEERGEERETLVDLFREIGEPAVALLVERLTLAESRNARKLIIDALVAIGAESVALLTEHLVDRRWYVVRNAAVILGEIGDPASAEPLRACLVHTDVRVRREALRSLVKIGGEQAEDAIIGLLAAEDNLTKRHAVISLGLLKSRRAVEPLCALIERRDPFKKSLAFKRDVIQSLGRIGDRRAVPSLLRLLEHRPWFGRRRWDDVRMAVVTTLAQIGDPAALGLLDSLAAKGGMLAAASADAAEDIRRRGGVVND</sequence>
<dbReference type="GO" id="GO:0016491">
    <property type="term" value="F:oxidoreductase activity"/>
    <property type="evidence" value="ECO:0000318"/>
    <property type="project" value="GO_Central"/>
</dbReference>
<keyword evidence="2" id="KW-1185">Reference proteome</keyword>
<dbReference type="PATRIC" id="fig|243231.5.peg.283"/>
<organism evidence="1 2">
    <name type="scientific">Geobacter sulfurreducens (strain ATCC 51573 / DSM 12127 / PCA)</name>
    <dbReference type="NCBI Taxonomy" id="243231"/>
    <lineage>
        <taxon>Bacteria</taxon>
        <taxon>Pseudomonadati</taxon>
        <taxon>Thermodesulfobacteriota</taxon>
        <taxon>Desulfuromonadia</taxon>
        <taxon>Geobacterales</taxon>
        <taxon>Geobacteraceae</taxon>
        <taxon>Geobacter</taxon>
    </lineage>
</organism>
<dbReference type="InterPro" id="IPR016024">
    <property type="entry name" value="ARM-type_fold"/>
</dbReference>
<dbReference type="eggNOG" id="COG1413">
    <property type="taxonomic scope" value="Bacteria"/>
</dbReference>
<dbReference type="RefSeq" id="WP_010940958.1">
    <property type="nucleotide sequence ID" value="NC_002939.5"/>
</dbReference>
<dbReference type="InterPro" id="IPR011989">
    <property type="entry name" value="ARM-like"/>
</dbReference>
<evidence type="ECO:0000313" key="1">
    <source>
        <dbReference type="EMBL" id="AAR33619.1"/>
    </source>
</evidence>
<dbReference type="PANTHER" id="PTHR12697:SF38">
    <property type="entry name" value="PBS LYASE HEAT DOMAIN PROTEIN REPEAT-CONTAINING PROTEIN"/>
    <property type="match status" value="1"/>
</dbReference>
<protein>
    <submittedName>
        <fullName evidence="1">HEAT-like repeat-containing protein</fullName>
    </submittedName>
</protein>
<accession>Q74GG0</accession>
<dbReference type="Pfam" id="PF03130">
    <property type="entry name" value="HEAT_PBS"/>
    <property type="match status" value="1"/>
</dbReference>
<dbReference type="KEGG" id="gsu:GSU0286"/>
<dbReference type="Gene3D" id="1.25.10.10">
    <property type="entry name" value="Leucine-rich Repeat Variant"/>
    <property type="match status" value="1"/>
</dbReference>
<proteinExistence type="predicted"/>
<reference evidence="1 2" key="2">
    <citation type="journal article" date="2012" name="BMC Genomics">
        <title>Comparative genomic analysis of Geobacter sulfurreducens KN400, a strain with enhanced capacity for extracellular electron transfer and electricity production.</title>
        <authorList>
            <person name="Butler J.E."/>
            <person name="Young N.D."/>
            <person name="Aklujkar M."/>
            <person name="Lovley D.R."/>
        </authorList>
    </citation>
    <scope>NUCLEOTIDE SEQUENCE [LARGE SCALE GENOMIC DNA]</scope>
    <source>
        <strain evidence="2">ATCC 51573 / DSM 12127 / PCA</strain>
    </source>
</reference>
<name>Q74GG0_GEOSL</name>
<evidence type="ECO:0000313" key="2">
    <source>
        <dbReference type="Proteomes" id="UP000000577"/>
    </source>
</evidence>
<reference evidence="1 2" key="1">
    <citation type="journal article" date="2003" name="Science">
        <title>Genome of Geobacter sulfurreducens: metal reduction in subsurface environments.</title>
        <authorList>
            <person name="Methe B.A."/>
            <person name="Nelson K.E."/>
            <person name="Eisen J.A."/>
            <person name="Paulsen I.T."/>
            <person name="Nelson W."/>
            <person name="Heidelberg J.F."/>
            <person name="Wu D."/>
            <person name="Wu M."/>
            <person name="Ward N."/>
            <person name="Beanan M.J."/>
            <person name="Dodson R.J."/>
            <person name="Madupu R."/>
            <person name="Brinkac L.M."/>
            <person name="Daugherty S.C."/>
            <person name="DeBoy R.T."/>
            <person name="Durkin A.S."/>
            <person name="Gwinn M."/>
            <person name="Kolonay J.F."/>
            <person name="Sullivan S.A."/>
            <person name="Haft D.H."/>
            <person name="Selengut J."/>
            <person name="Davidsen T.M."/>
            <person name="Zafar N."/>
            <person name="White O."/>
            <person name="Tran B."/>
            <person name="Romero C."/>
            <person name="Forberger H.A."/>
            <person name="Weidman J."/>
            <person name="Khouri H."/>
            <person name="Feldblyum T.V."/>
            <person name="Utterback T.R."/>
            <person name="Van Aken S.E."/>
            <person name="Lovley D.R."/>
            <person name="Fraser C.M."/>
        </authorList>
    </citation>
    <scope>NUCLEOTIDE SEQUENCE [LARGE SCALE GENOMIC DNA]</scope>
    <source>
        <strain evidence="2">ATCC 51573 / DSM 12127 / PCA</strain>
    </source>
</reference>
<dbReference type="EMBL" id="AE017180">
    <property type="protein sequence ID" value="AAR33619.1"/>
    <property type="molecule type" value="Genomic_DNA"/>
</dbReference>
<dbReference type="PANTHER" id="PTHR12697">
    <property type="entry name" value="PBS LYASE HEAT-LIKE PROTEIN"/>
    <property type="match status" value="1"/>
</dbReference>